<protein>
    <submittedName>
        <fullName evidence="1">Uncharacterized protein</fullName>
    </submittedName>
</protein>
<dbReference type="Proteomes" id="UP000006591">
    <property type="component" value="Chromosome 11"/>
</dbReference>
<reference evidence="1" key="1">
    <citation type="submission" date="2015-04" db="UniProtKB">
        <authorList>
            <consortium name="EnsemblPlants"/>
        </authorList>
    </citation>
    <scope>IDENTIFICATION</scope>
    <source>
        <strain evidence="1">SL10</strain>
    </source>
</reference>
<dbReference type="HOGENOM" id="CLU_2472868_0_0_1"/>
<keyword evidence="2" id="KW-1185">Reference proteome</keyword>
<sequence>MESLGLARPCLNESSGREVGAAVLTGRDHMETMMRFKSIKNLLRTIGLREGKRLTESMPSIVWLRCPFFLASRRSDSYLNSSKTSIAS</sequence>
<evidence type="ECO:0000313" key="2">
    <source>
        <dbReference type="Proteomes" id="UP000006591"/>
    </source>
</evidence>
<organism evidence="1">
    <name type="scientific">Oryza nivara</name>
    <name type="common">Indian wild rice</name>
    <name type="synonym">Oryza sativa f. spontanea</name>
    <dbReference type="NCBI Taxonomy" id="4536"/>
    <lineage>
        <taxon>Eukaryota</taxon>
        <taxon>Viridiplantae</taxon>
        <taxon>Streptophyta</taxon>
        <taxon>Embryophyta</taxon>
        <taxon>Tracheophyta</taxon>
        <taxon>Spermatophyta</taxon>
        <taxon>Magnoliopsida</taxon>
        <taxon>Liliopsida</taxon>
        <taxon>Poales</taxon>
        <taxon>Poaceae</taxon>
        <taxon>BOP clade</taxon>
        <taxon>Oryzoideae</taxon>
        <taxon>Oryzeae</taxon>
        <taxon>Oryzinae</taxon>
        <taxon>Oryza</taxon>
    </lineage>
</organism>
<reference evidence="1" key="2">
    <citation type="submission" date="2018-04" db="EMBL/GenBank/DDBJ databases">
        <title>OnivRS2 (Oryza nivara Reference Sequence Version 2).</title>
        <authorList>
            <person name="Zhang J."/>
            <person name="Kudrna D."/>
            <person name="Lee S."/>
            <person name="Talag J."/>
            <person name="Rajasekar S."/>
            <person name="Welchert J."/>
            <person name="Hsing Y.-I."/>
            <person name="Wing R.A."/>
        </authorList>
    </citation>
    <scope>NUCLEOTIDE SEQUENCE [LARGE SCALE GENOMIC DNA]</scope>
    <source>
        <strain evidence="1">SL10</strain>
    </source>
</reference>
<proteinExistence type="predicted"/>
<dbReference type="EnsemblPlants" id="ONIVA11G19030.1">
    <property type="protein sequence ID" value="ONIVA11G19030.1"/>
    <property type="gene ID" value="ONIVA11G19030"/>
</dbReference>
<dbReference type="Gramene" id="ONIVA11G19030.1">
    <property type="protein sequence ID" value="ONIVA11G19030.1"/>
    <property type="gene ID" value="ONIVA11G19030"/>
</dbReference>
<evidence type="ECO:0000313" key="1">
    <source>
        <dbReference type="EnsemblPlants" id="ONIVA11G19030.1"/>
    </source>
</evidence>
<accession>A0A0E0J420</accession>
<name>A0A0E0J420_ORYNI</name>
<dbReference type="AlphaFoldDB" id="A0A0E0J420"/>